<evidence type="ECO:0000313" key="2">
    <source>
        <dbReference type="Proteomes" id="UP000054538"/>
    </source>
</evidence>
<dbReference type="InParanoid" id="A0A0D0E8C2"/>
<reference evidence="2" key="2">
    <citation type="submission" date="2015-01" db="EMBL/GenBank/DDBJ databases">
        <title>Evolutionary Origins and Diversification of the Mycorrhizal Mutualists.</title>
        <authorList>
            <consortium name="DOE Joint Genome Institute"/>
            <consortium name="Mycorrhizal Genomics Consortium"/>
            <person name="Kohler A."/>
            <person name="Kuo A."/>
            <person name="Nagy L.G."/>
            <person name="Floudas D."/>
            <person name="Copeland A."/>
            <person name="Barry K.W."/>
            <person name="Cichocki N."/>
            <person name="Veneault-Fourrey C."/>
            <person name="LaButti K."/>
            <person name="Lindquist E.A."/>
            <person name="Lipzen A."/>
            <person name="Lundell T."/>
            <person name="Morin E."/>
            <person name="Murat C."/>
            <person name="Riley R."/>
            <person name="Ohm R."/>
            <person name="Sun H."/>
            <person name="Tunlid A."/>
            <person name="Henrissat B."/>
            <person name="Grigoriev I.V."/>
            <person name="Hibbett D.S."/>
            <person name="Martin F."/>
        </authorList>
    </citation>
    <scope>NUCLEOTIDE SEQUENCE [LARGE SCALE GENOMIC DNA]</scope>
    <source>
        <strain evidence="2">Ve08.2h10</strain>
    </source>
</reference>
<accession>A0A0D0E8C2</accession>
<protein>
    <submittedName>
        <fullName evidence="1">Uncharacterized protein</fullName>
    </submittedName>
</protein>
<evidence type="ECO:0000313" key="1">
    <source>
        <dbReference type="EMBL" id="KIK98369.1"/>
    </source>
</evidence>
<sequence length="73" mass="8293">MLLRIVRDIKKSPYNSQAPSGDLWRSAGSSLHHRASSSVEDAQKPFTDNDMFLELEEAMSIMDFYLDLSCSPR</sequence>
<dbReference type="HOGENOM" id="CLU_2705592_0_0_1"/>
<dbReference type="EMBL" id="KN824895">
    <property type="protein sequence ID" value="KIK98369.1"/>
    <property type="molecule type" value="Genomic_DNA"/>
</dbReference>
<dbReference type="AlphaFoldDB" id="A0A0D0E8C2"/>
<proteinExistence type="predicted"/>
<reference evidence="1 2" key="1">
    <citation type="submission" date="2014-04" db="EMBL/GenBank/DDBJ databases">
        <authorList>
            <consortium name="DOE Joint Genome Institute"/>
            <person name="Kuo A."/>
            <person name="Kohler A."/>
            <person name="Jargeat P."/>
            <person name="Nagy L.G."/>
            <person name="Floudas D."/>
            <person name="Copeland A."/>
            <person name="Barry K.W."/>
            <person name="Cichocki N."/>
            <person name="Veneault-Fourrey C."/>
            <person name="LaButti K."/>
            <person name="Lindquist E.A."/>
            <person name="Lipzen A."/>
            <person name="Lundell T."/>
            <person name="Morin E."/>
            <person name="Murat C."/>
            <person name="Sun H."/>
            <person name="Tunlid A."/>
            <person name="Henrissat B."/>
            <person name="Grigoriev I.V."/>
            <person name="Hibbett D.S."/>
            <person name="Martin F."/>
            <person name="Nordberg H.P."/>
            <person name="Cantor M.N."/>
            <person name="Hua S.X."/>
        </authorList>
    </citation>
    <scope>NUCLEOTIDE SEQUENCE [LARGE SCALE GENOMIC DNA]</scope>
    <source>
        <strain evidence="1 2">Ve08.2h10</strain>
    </source>
</reference>
<organism evidence="1 2">
    <name type="scientific">Paxillus rubicundulus Ve08.2h10</name>
    <dbReference type="NCBI Taxonomy" id="930991"/>
    <lineage>
        <taxon>Eukaryota</taxon>
        <taxon>Fungi</taxon>
        <taxon>Dikarya</taxon>
        <taxon>Basidiomycota</taxon>
        <taxon>Agaricomycotina</taxon>
        <taxon>Agaricomycetes</taxon>
        <taxon>Agaricomycetidae</taxon>
        <taxon>Boletales</taxon>
        <taxon>Paxilineae</taxon>
        <taxon>Paxillaceae</taxon>
        <taxon>Paxillus</taxon>
    </lineage>
</organism>
<keyword evidence="2" id="KW-1185">Reference proteome</keyword>
<gene>
    <name evidence="1" type="ORF">PAXRUDRAFT_823924</name>
</gene>
<dbReference type="Proteomes" id="UP000054538">
    <property type="component" value="Unassembled WGS sequence"/>
</dbReference>
<name>A0A0D0E8C2_9AGAM</name>